<gene>
    <name evidence="2" type="ORF">JCM15093_2307</name>
</gene>
<feature type="domain" description="DUF2147" evidence="1">
    <location>
        <begin position="28"/>
        <end position="120"/>
    </location>
</feature>
<protein>
    <recommendedName>
        <fullName evidence="1">DUF2147 domain-containing protein</fullName>
    </recommendedName>
</protein>
<dbReference type="AlphaFoldDB" id="A0A069D439"/>
<name>A0A069D439_9BACE</name>
<dbReference type="Gene3D" id="2.40.128.520">
    <property type="match status" value="1"/>
</dbReference>
<dbReference type="eggNOG" id="COG4731">
    <property type="taxonomic scope" value="Bacteria"/>
</dbReference>
<dbReference type="Pfam" id="PF09917">
    <property type="entry name" value="DUF2147"/>
    <property type="match status" value="1"/>
</dbReference>
<reference evidence="2 3" key="1">
    <citation type="journal article" date="2015" name="Microbes Environ.">
        <title>Distribution and evolution of nitrogen fixation genes in the phylum bacteroidetes.</title>
        <authorList>
            <person name="Inoue J."/>
            <person name="Oshima K."/>
            <person name="Suda W."/>
            <person name="Sakamoto M."/>
            <person name="Iino T."/>
            <person name="Noda S."/>
            <person name="Hongoh Y."/>
            <person name="Hattori M."/>
            <person name="Ohkuma M."/>
        </authorList>
    </citation>
    <scope>NUCLEOTIDE SEQUENCE [LARGE SCALE GENOMIC DNA]</scope>
    <source>
        <strain evidence="2 3">JCM 15093</strain>
    </source>
</reference>
<proteinExistence type="predicted"/>
<dbReference type="RefSeq" id="WP_024996850.1">
    <property type="nucleotide sequence ID" value="NZ_ATZI01000014.1"/>
</dbReference>
<organism evidence="2 3">
    <name type="scientific">Bacteroides graminisolvens DSM 19988 = JCM 15093</name>
    <dbReference type="NCBI Taxonomy" id="1121097"/>
    <lineage>
        <taxon>Bacteria</taxon>
        <taxon>Pseudomonadati</taxon>
        <taxon>Bacteroidota</taxon>
        <taxon>Bacteroidia</taxon>
        <taxon>Bacteroidales</taxon>
        <taxon>Bacteroidaceae</taxon>
        <taxon>Bacteroides</taxon>
    </lineage>
</organism>
<dbReference type="OrthoDB" id="670849at2"/>
<keyword evidence="3" id="KW-1185">Reference proteome</keyword>
<comment type="caution">
    <text evidence="2">The sequence shown here is derived from an EMBL/GenBank/DDBJ whole genome shotgun (WGS) entry which is preliminary data.</text>
</comment>
<evidence type="ECO:0000259" key="1">
    <source>
        <dbReference type="Pfam" id="PF09917"/>
    </source>
</evidence>
<sequence>MKRLFFALVIILIGVKVSAQVSGDKILGKWINEDKTRIIEFVKNGSAYDAIIRKAENSDVIGRKQITQLVSAGEGAYNNGIIHIIKGNKTVNCKANLLTNGKLEIKASKGLISKSQVWGRYNEVIKN</sequence>
<dbReference type="InterPro" id="IPR019223">
    <property type="entry name" value="DUF2147"/>
</dbReference>
<evidence type="ECO:0000313" key="2">
    <source>
        <dbReference type="EMBL" id="GAK37090.1"/>
    </source>
</evidence>
<dbReference type="Proteomes" id="UP000027601">
    <property type="component" value="Unassembled WGS sequence"/>
</dbReference>
<evidence type="ECO:0000313" key="3">
    <source>
        <dbReference type="Proteomes" id="UP000027601"/>
    </source>
</evidence>
<accession>A0A069D439</accession>
<dbReference type="EMBL" id="BAJS01000013">
    <property type="protein sequence ID" value="GAK37090.1"/>
    <property type="molecule type" value="Genomic_DNA"/>
</dbReference>